<dbReference type="InterPro" id="IPR036291">
    <property type="entry name" value="NAD(P)-bd_dom_sf"/>
</dbReference>
<protein>
    <submittedName>
        <fullName evidence="1">Alcohol dehydrogenase</fullName>
    </submittedName>
</protein>
<dbReference type="PANTHER" id="PTHR43482:SF1">
    <property type="entry name" value="PROTEIN AST1-RELATED"/>
    <property type="match status" value="1"/>
</dbReference>
<sequence>MASRYAYHCDLKTDGSFANYTIVKAKALIPIDNHVNDILAASLPCTGLTAIQSIDKLPLIKNKNILIYGCGSMVGKILASLLINKGAKVYVSASNIHHQELYNIGVIKCYEYAENIDIKNLYAIFDTTAKAQHLIEKISYYGHMISILNRIDKNPLEKFSTCISFHEVVLGAIHSYGNDRDFANLIKKGIKLYKKVINNEILLPKIELINFDQIPTKLKELQNGIKGVKFVAKA</sequence>
<reference evidence="1 2" key="1">
    <citation type="submission" date="2019-09" db="EMBL/GenBank/DDBJ databases">
        <authorList>
            <consortium name="PulseNet: The National Subtyping Network for Foodborne Disease Surveillance"/>
            <person name="Tarr C.L."/>
            <person name="Trees E."/>
            <person name="Katz L.S."/>
            <person name="Carleton-Romer H.A."/>
            <person name="Stroika S."/>
            <person name="Kucerova Z."/>
            <person name="Roache K.F."/>
            <person name="Sabol A.L."/>
            <person name="Besser J."/>
            <person name="Gerner-Smidt P."/>
        </authorList>
    </citation>
    <scope>NUCLEOTIDE SEQUENCE [LARGE SCALE GENOMIC DNA]</scope>
    <source>
        <strain evidence="1 2">PNUSAC011760</strain>
    </source>
</reference>
<dbReference type="EMBL" id="AAKYAN010000003">
    <property type="protein sequence ID" value="ECW8954332.1"/>
    <property type="molecule type" value="Genomic_DNA"/>
</dbReference>
<gene>
    <name evidence="1" type="ORF">F5R70_02575</name>
</gene>
<organism evidence="1 2">
    <name type="scientific">Campylobacter lari</name>
    <dbReference type="NCBI Taxonomy" id="201"/>
    <lineage>
        <taxon>Bacteria</taxon>
        <taxon>Pseudomonadati</taxon>
        <taxon>Campylobacterota</taxon>
        <taxon>Epsilonproteobacteria</taxon>
        <taxon>Campylobacterales</taxon>
        <taxon>Campylobacteraceae</taxon>
        <taxon>Campylobacter</taxon>
    </lineage>
</organism>
<evidence type="ECO:0000313" key="2">
    <source>
        <dbReference type="Proteomes" id="UP000440714"/>
    </source>
</evidence>
<dbReference type="AlphaFoldDB" id="A0A698FTX3"/>
<dbReference type="InterPro" id="IPR052585">
    <property type="entry name" value="Lipid_raft_assoc_Zn_ADH"/>
</dbReference>
<proteinExistence type="predicted"/>
<evidence type="ECO:0000313" key="1">
    <source>
        <dbReference type="EMBL" id="ECW8954332.1"/>
    </source>
</evidence>
<dbReference type="SUPFAM" id="SSF51735">
    <property type="entry name" value="NAD(P)-binding Rossmann-fold domains"/>
    <property type="match status" value="1"/>
</dbReference>
<name>A0A698FTX3_CAMLA</name>
<dbReference type="Proteomes" id="UP000440714">
    <property type="component" value="Unassembled WGS sequence"/>
</dbReference>
<comment type="caution">
    <text evidence="1">The sequence shown here is derived from an EMBL/GenBank/DDBJ whole genome shotgun (WGS) entry which is preliminary data.</text>
</comment>
<dbReference type="RefSeq" id="WP_214097954.1">
    <property type="nucleotide sequence ID" value="NZ_JAHCYQ010000014.1"/>
</dbReference>
<dbReference type="PANTHER" id="PTHR43482">
    <property type="entry name" value="PROTEIN AST1-RELATED"/>
    <property type="match status" value="1"/>
</dbReference>
<accession>A0A698FTX3</accession>
<dbReference type="Gene3D" id="3.40.50.720">
    <property type="entry name" value="NAD(P)-binding Rossmann-like Domain"/>
    <property type="match status" value="1"/>
</dbReference>